<keyword evidence="3" id="KW-1003">Cell membrane</keyword>
<dbReference type="PANTHER" id="PTHR26452">
    <property type="entry name" value="OLFACTORY RECEPTOR"/>
    <property type="match status" value="1"/>
</dbReference>
<comment type="caution">
    <text evidence="13">The sequence shown here is derived from an EMBL/GenBank/DDBJ whole genome shotgun (WGS) entry which is preliminary data.</text>
</comment>
<evidence type="ECO:0000256" key="6">
    <source>
        <dbReference type="ARBA" id="ARBA00022725"/>
    </source>
</evidence>
<evidence type="ECO:0000256" key="5">
    <source>
        <dbReference type="ARBA" id="ARBA00022692"/>
    </source>
</evidence>
<dbReference type="InterPro" id="IPR050516">
    <property type="entry name" value="Olfactory_GPCR"/>
</dbReference>
<keyword evidence="14" id="KW-1185">Reference proteome</keyword>
<evidence type="ECO:0000256" key="10">
    <source>
        <dbReference type="ARBA" id="ARBA00023170"/>
    </source>
</evidence>
<keyword evidence="6" id="KW-0552">Olfaction</keyword>
<keyword evidence="10 13" id="KW-0675">Receptor</keyword>
<reference evidence="13" key="1">
    <citation type="submission" date="2020-03" db="EMBL/GenBank/DDBJ databases">
        <title>Studies in the Genomics of Life Span.</title>
        <authorList>
            <person name="Glass D."/>
        </authorList>
    </citation>
    <scope>NUCLEOTIDE SEQUENCE</scope>
    <source>
        <strain evidence="13">SUZIE</strain>
        <tissue evidence="13">Muscle</tissue>
    </source>
</reference>
<keyword evidence="4" id="KW-0716">Sensory transduction</keyword>
<dbReference type="AlphaFoldDB" id="A0AA41T467"/>
<dbReference type="InterPro" id="IPR000725">
    <property type="entry name" value="Olfact_rcpt"/>
</dbReference>
<evidence type="ECO:0000256" key="11">
    <source>
        <dbReference type="ARBA" id="ARBA00023224"/>
    </source>
</evidence>
<evidence type="ECO:0000256" key="9">
    <source>
        <dbReference type="ARBA" id="ARBA00023136"/>
    </source>
</evidence>
<sequence length="195" mass="22045">MAWDHYVNIYQPLQYPIITNCQHCVHRILAFLLSDLVDAGVHPEITFQLSFHQSNLVLQFFCDVPSLLRLSCSDTTSSKFLNLLSSVGVCGDGFTFIAMSFIFMFSAVLKCPSRASWKVFSTCIPQILMVSIFLISRTGVYLTPSANSDTLQDMLLYACYTMVPSFLNPLIYSIRNKQVKKAVGRLIHRHFLSGK</sequence>
<dbReference type="Proteomes" id="UP001166674">
    <property type="component" value="Unassembled WGS sequence"/>
</dbReference>
<keyword evidence="9 12" id="KW-0472">Membrane</keyword>
<dbReference type="GO" id="GO:0004984">
    <property type="term" value="F:olfactory receptor activity"/>
    <property type="evidence" value="ECO:0007669"/>
    <property type="project" value="InterPro"/>
</dbReference>
<dbReference type="Gene3D" id="1.20.1070.10">
    <property type="entry name" value="Rhodopsin 7-helix transmembrane proteins"/>
    <property type="match status" value="1"/>
</dbReference>
<gene>
    <name evidence="13" type="ORF">SUZIE_169440</name>
</gene>
<keyword evidence="11" id="KW-0807">Transducer</keyword>
<comment type="similarity">
    <text evidence="2">Belongs to the G-protein coupled receptor 1 family.</text>
</comment>
<evidence type="ECO:0000313" key="14">
    <source>
        <dbReference type="Proteomes" id="UP001166674"/>
    </source>
</evidence>
<evidence type="ECO:0000256" key="2">
    <source>
        <dbReference type="ARBA" id="ARBA00010663"/>
    </source>
</evidence>
<dbReference type="GO" id="GO:0005886">
    <property type="term" value="C:plasma membrane"/>
    <property type="evidence" value="ECO:0007669"/>
    <property type="project" value="UniProtKB-SubCell"/>
</dbReference>
<keyword evidence="8" id="KW-0297">G-protein coupled receptor</keyword>
<evidence type="ECO:0000256" key="3">
    <source>
        <dbReference type="ARBA" id="ARBA00022475"/>
    </source>
</evidence>
<dbReference type="Pfam" id="PF13853">
    <property type="entry name" value="7tm_4"/>
    <property type="match status" value="1"/>
</dbReference>
<feature type="transmembrane region" description="Helical" evidence="12">
    <location>
        <begin position="83"/>
        <end position="107"/>
    </location>
</feature>
<evidence type="ECO:0000256" key="7">
    <source>
        <dbReference type="ARBA" id="ARBA00022989"/>
    </source>
</evidence>
<accession>A0AA41T467</accession>
<evidence type="ECO:0000256" key="1">
    <source>
        <dbReference type="ARBA" id="ARBA00004651"/>
    </source>
</evidence>
<dbReference type="EMBL" id="JAATJV010383136">
    <property type="protein sequence ID" value="MBZ3882734.1"/>
    <property type="molecule type" value="Genomic_DNA"/>
</dbReference>
<dbReference type="FunFam" id="1.10.1220.70:FF:000001">
    <property type="entry name" value="Olfactory receptor"/>
    <property type="match status" value="1"/>
</dbReference>
<keyword evidence="7 12" id="KW-1133">Transmembrane helix</keyword>
<evidence type="ECO:0000256" key="8">
    <source>
        <dbReference type="ARBA" id="ARBA00023040"/>
    </source>
</evidence>
<feature type="transmembrane region" description="Helical" evidence="12">
    <location>
        <begin position="119"/>
        <end position="142"/>
    </location>
</feature>
<evidence type="ECO:0000256" key="4">
    <source>
        <dbReference type="ARBA" id="ARBA00022606"/>
    </source>
</evidence>
<protein>
    <submittedName>
        <fullName evidence="13">Olfactory receptor 14C36</fullName>
    </submittedName>
</protein>
<dbReference type="SUPFAM" id="SSF81321">
    <property type="entry name" value="Family A G protein-coupled receptor-like"/>
    <property type="match status" value="1"/>
</dbReference>
<organism evidence="13 14">
    <name type="scientific">Sciurus carolinensis</name>
    <name type="common">Eastern gray squirrel</name>
    <dbReference type="NCBI Taxonomy" id="30640"/>
    <lineage>
        <taxon>Eukaryota</taxon>
        <taxon>Metazoa</taxon>
        <taxon>Chordata</taxon>
        <taxon>Craniata</taxon>
        <taxon>Vertebrata</taxon>
        <taxon>Euteleostomi</taxon>
        <taxon>Mammalia</taxon>
        <taxon>Eutheria</taxon>
        <taxon>Euarchontoglires</taxon>
        <taxon>Glires</taxon>
        <taxon>Rodentia</taxon>
        <taxon>Sciuromorpha</taxon>
        <taxon>Sciuridae</taxon>
        <taxon>Sciurinae</taxon>
        <taxon>Sciurini</taxon>
        <taxon>Sciurus</taxon>
    </lineage>
</organism>
<dbReference type="GO" id="GO:0004930">
    <property type="term" value="F:G protein-coupled receptor activity"/>
    <property type="evidence" value="ECO:0007669"/>
    <property type="project" value="UniProtKB-KW"/>
</dbReference>
<keyword evidence="5 12" id="KW-0812">Transmembrane</keyword>
<dbReference type="PRINTS" id="PR00245">
    <property type="entry name" value="OLFACTORYR"/>
</dbReference>
<comment type="subcellular location">
    <subcellularLocation>
        <location evidence="1">Cell membrane</location>
        <topology evidence="1">Multi-pass membrane protein</topology>
    </subcellularLocation>
</comment>
<evidence type="ECO:0000313" key="13">
    <source>
        <dbReference type="EMBL" id="MBZ3882734.1"/>
    </source>
</evidence>
<proteinExistence type="inferred from homology"/>
<evidence type="ECO:0000256" key="12">
    <source>
        <dbReference type="SAM" id="Phobius"/>
    </source>
</evidence>
<feature type="transmembrane region" description="Helical" evidence="12">
    <location>
        <begin position="154"/>
        <end position="172"/>
    </location>
</feature>
<name>A0AA41T467_SCICA</name>